<comment type="caution">
    <text evidence="5">The sequence shown here is derived from an EMBL/GenBank/DDBJ whole genome shotgun (WGS) entry which is preliminary data.</text>
</comment>
<dbReference type="AlphaFoldDB" id="A0A543C0A4"/>
<protein>
    <submittedName>
        <fullName evidence="5">Fatty-acyl-CoA synthase</fullName>
    </submittedName>
</protein>
<reference evidence="5 6" key="1">
    <citation type="submission" date="2019-06" db="EMBL/GenBank/DDBJ databases">
        <title>Sequencing the genomes of 1000 actinobacteria strains.</title>
        <authorList>
            <person name="Klenk H.-P."/>
        </authorList>
    </citation>
    <scope>NUCLEOTIDE SEQUENCE [LARGE SCALE GENOMIC DNA]</scope>
    <source>
        <strain evidence="5 6">DSM 102200</strain>
    </source>
</reference>
<dbReference type="PROSITE" id="PS00455">
    <property type="entry name" value="AMP_BINDING"/>
    <property type="match status" value="1"/>
</dbReference>
<dbReference type="Pfam" id="PF13193">
    <property type="entry name" value="AMP-binding_C"/>
    <property type="match status" value="1"/>
</dbReference>
<evidence type="ECO:0000313" key="6">
    <source>
        <dbReference type="Proteomes" id="UP000316096"/>
    </source>
</evidence>
<dbReference type="PANTHER" id="PTHR43767:SF11">
    <property type="entry name" value="MEDIUM-CHAIN-FATTY-ACID--COA LIGASE"/>
    <property type="match status" value="1"/>
</dbReference>
<proteinExistence type="inferred from homology"/>
<dbReference type="Proteomes" id="UP000316096">
    <property type="component" value="Unassembled WGS sequence"/>
</dbReference>
<evidence type="ECO:0000313" key="5">
    <source>
        <dbReference type="EMBL" id="TQL90512.1"/>
    </source>
</evidence>
<dbReference type="InterPro" id="IPR025110">
    <property type="entry name" value="AMP-bd_C"/>
</dbReference>
<dbReference type="SUPFAM" id="SSF56801">
    <property type="entry name" value="Acetyl-CoA synthetase-like"/>
    <property type="match status" value="1"/>
</dbReference>
<evidence type="ECO:0000259" key="3">
    <source>
        <dbReference type="Pfam" id="PF00501"/>
    </source>
</evidence>
<feature type="domain" description="AMP-binding enzyme C-terminal" evidence="4">
    <location>
        <begin position="448"/>
        <end position="523"/>
    </location>
</feature>
<dbReference type="Gene3D" id="3.30.300.30">
    <property type="match status" value="1"/>
</dbReference>
<dbReference type="InterPro" id="IPR020845">
    <property type="entry name" value="AMP-binding_CS"/>
</dbReference>
<feature type="domain" description="AMP-dependent synthetase/ligase" evidence="3">
    <location>
        <begin position="18"/>
        <end position="398"/>
    </location>
</feature>
<dbReference type="RefSeq" id="WP_141962533.1">
    <property type="nucleotide sequence ID" value="NZ_VFOZ01000002.1"/>
</dbReference>
<dbReference type="InterPro" id="IPR050237">
    <property type="entry name" value="ATP-dep_AMP-bd_enzyme"/>
</dbReference>
<dbReference type="EMBL" id="VFOZ01000002">
    <property type="protein sequence ID" value="TQL90512.1"/>
    <property type="molecule type" value="Genomic_DNA"/>
</dbReference>
<evidence type="ECO:0000259" key="4">
    <source>
        <dbReference type="Pfam" id="PF13193"/>
    </source>
</evidence>
<evidence type="ECO:0000256" key="1">
    <source>
        <dbReference type="ARBA" id="ARBA00006432"/>
    </source>
</evidence>
<keyword evidence="2" id="KW-0436">Ligase</keyword>
<sequence>MLGLMQDRPLSLPHVFRRVERYFRHKTVVSGRVGGETTMTWAEVCTRVRRLTTVLDELGVPADARVGTFAWNSHRHVELYLAVPCTGRVLHTINHRLFGEQITYIVNDAADDVLFIDRSILPAVWPLVDSFTTVRAVLVMDDGSDAEIPDDARILDYEGRLGRAEDTEREFTVTDENTAAALCYTSGTTGNPKGVLYSHRSVVLHAALLLMVDTFGINERDVIMPIVPMFHVNAWGLPYSAMLCGADLVLPGPAMTPRELAGMLARHKVTFGAAVATVWRGLLPLLDQHDLSAVRQIVSGGGAVDEALTRAYQDAIGVPLTNAWGMTETSPVVTTSRIGTAHDRYTREERRALLATPGPAIPLTEVRVVGDDGREAPWDGRTPGELQVSGPTIAARYFSTQAVADAVTDDGWLHTGDVATVDDHGYIRIVDRTKDLVKSGGEWISSVELENAIMDHPDVAEAAVIGVADAKWGERPVAYVVARPGATLTAETVRDHARARVASWWLPDQVFFLDEIPKTATGKFSKQRLRSLYLTDTQRSAQ</sequence>
<accession>A0A543C0A4</accession>
<organism evidence="5 6">
    <name type="scientific">Actinoallomurus bryophytorum</name>
    <dbReference type="NCBI Taxonomy" id="1490222"/>
    <lineage>
        <taxon>Bacteria</taxon>
        <taxon>Bacillati</taxon>
        <taxon>Actinomycetota</taxon>
        <taxon>Actinomycetes</taxon>
        <taxon>Streptosporangiales</taxon>
        <taxon>Thermomonosporaceae</taxon>
        <taxon>Actinoallomurus</taxon>
    </lineage>
</organism>
<dbReference type="GO" id="GO:0016877">
    <property type="term" value="F:ligase activity, forming carbon-sulfur bonds"/>
    <property type="evidence" value="ECO:0007669"/>
    <property type="project" value="UniProtKB-ARBA"/>
</dbReference>
<dbReference type="OrthoDB" id="4363623at2"/>
<gene>
    <name evidence="5" type="ORF">FB559_7817</name>
</gene>
<comment type="similarity">
    <text evidence="1">Belongs to the ATP-dependent AMP-binding enzyme family.</text>
</comment>
<dbReference type="InterPro" id="IPR045851">
    <property type="entry name" value="AMP-bd_C_sf"/>
</dbReference>
<dbReference type="Pfam" id="PF00501">
    <property type="entry name" value="AMP-binding"/>
    <property type="match status" value="1"/>
</dbReference>
<dbReference type="NCBIfam" id="NF004837">
    <property type="entry name" value="PRK06187.1"/>
    <property type="match status" value="1"/>
</dbReference>
<name>A0A543C0A4_9ACTN</name>
<keyword evidence="6" id="KW-1185">Reference proteome</keyword>
<dbReference type="CDD" id="cd12119">
    <property type="entry name" value="ttLC_FACS_AlkK_like"/>
    <property type="match status" value="1"/>
</dbReference>
<dbReference type="PANTHER" id="PTHR43767">
    <property type="entry name" value="LONG-CHAIN-FATTY-ACID--COA LIGASE"/>
    <property type="match status" value="1"/>
</dbReference>
<evidence type="ECO:0000256" key="2">
    <source>
        <dbReference type="ARBA" id="ARBA00022598"/>
    </source>
</evidence>
<dbReference type="FunFam" id="3.30.300.30:FF:000008">
    <property type="entry name" value="2,3-dihydroxybenzoate-AMP ligase"/>
    <property type="match status" value="1"/>
</dbReference>
<dbReference type="InterPro" id="IPR042099">
    <property type="entry name" value="ANL_N_sf"/>
</dbReference>
<dbReference type="InterPro" id="IPR000873">
    <property type="entry name" value="AMP-dep_synth/lig_dom"/>
</dbReference>
<dbReference type="Gene3D" id="3.40.50.12780">
    <property type="entry name" value="N-terminal domain of ligase-like"/>
    <property type="match status" value="1"/>
</dbReference>